<reference evidence="4 5" key="1">
    <citation type="submission" date="2022-11" db="EMBL/GenBank/DDBJ databases">
        <title>Whole genome sequence of Eschrichtius robustus ER-17-0199.</title>
        <authorList>
            <person name="Bruniche-Olsen A."/>
            <person name="Black A.N."/>
            <person name="Fields C.J."/>
            <person name="Walden K."/>
            <person name="Dewoody J.A."/>
        </authorList>
    </citation>
    <scope>NUCLEOTIDE SEQUENCE [LARGE SCALE GENOMIC DNA]</scope>
    <source>
        <strain evidence="4">ER-17-0199</strain>
        <tissue evidence="4">Blubber</tissue>
    </source>
</reference>
<evidence type="ECO:0000256" key="2">
    <source>
        <dbReference type="SAM" id="SignalP"/>
    </source>
</evidence>
<accession>A0AB34GZX8</accession>
<feature type="domain" description="Dipeptidylpeptidase IV N-terminal" evidence="3">
    <location>
        <begin position="111"/>
        <end position="174"/>
    </location>
</feature>
<feature type="domain" description="Dipeptidylpeptidase IV N-terminal" evidence="3">
    <location>
        <begin position="27"/>
        <end position="68"/>
    </location>
</feature>
<dbReference type="GO" id="GO:0008239">
    <property type="term" value="F:dipeptidyl-peptidase activity"/>
    <property type="evidence" value="ECO:0007669"/>
    <property type="project" value="TreeGrafter"/>
</dbReference>
<dbReference type="GO" id="GO:0005886">
    <property type="term" value="C:plasma membrane"/>
    <property type="evidence" value="ECO:0007669"/>
    <property type="project" value="TreeGrafter"/>
</dbReference>
<comment type="caution">
    <text evidence="4">The sequence shown here is derived from an EMBL/GenBank/DDBJ whole genome shotgun (WGS) entry which is preliminary data.</text>
</comment>
<dbReference type="PANTHER" id="PTHR11731">
    <property type="entry name" value="PROTEASE FAMILY S9B,C DIPEPTIDYL-PEPTIDASE IV-RELATED"/>
    <property type="match status" value="1"/>
</dbReference>
<gene>
    <name evidence="4" type="ORF">J1605_008447</name>
</gene>
<dbReference type="PANTHER" id="PTHR11731:SF136">
    <property type="entry name" value="PROLYL ENDOPEPTIDASE FAP"/>
    <property type="match status" value="1"/>
</dbReference>
<keyword evidence="5" id="KW-1185">Reference proteome</keyword>
<evidence type="ECO:0000313" key="5">
    <source>
        <dbReference type="Proteomes" id="UP001159641"/>
    </source>
</evidence>
<proteinExistence type="predicted"/>
<dbReference type="Gene3D" id="2.140.10.30">
    <property type="entry name" value="Dipeptidylpeptidase IV, N-terminal domain"/>
    <property type="match status" value="2"/>
</dbReference>
<feature type="chain" id="PRO_5044217519" description="Dipeptidylpeptidase IV N-terminal domain-containing protein" evidence="2">
    <location>
        <begin position="19"/>
        <end position="222"/>
    </location>
</feature>
<sequence length="222" mass="25851">MICLCLFFLTALEILLHSNVSHLPSYKWAYVYQNNIYLKQRPEDPPFQITYNGKENKIFNGIPDWVYEGTLYSFFIAAAEVAETSDTELRSETTRKKQKAPPKPQSETGRFYSSNEFEGYPGRRNIYRISIGSYPPSKKCITCHLRRKRCQYYTASFSDYAKYYVLVCYGPGLPISTLHDGHTDQELKILEENKELENALKNIQLPKEEIKKLEVDDISKIF</sequence>
<dbReference type="Pfam" id="PF00930">
    <property type="entry name" value="DPPIV_N"/>
    <property type="match status" value="2"/>
</dbReference>
<evidence type="ECO:0000256" key="1">
    <source>
        <dbReference type="SAM" id="MobiDB-lite"/>
    </source>
</evidence>
<dbReference type="Proteomes" id="UP001159641">
    <property type="component" value="Unassembled WGS sequence"/>
</dbReference>
<protein>
    <recommendedName>
        <fullName evidence="3">Dipeptidylpeptidase IV N-terminal domain-containing protein</fullName>
    </recommendedName>
</protein>
<dbReference type="AlphaFoldDB" id="A0AB34GZX8"/>
<dbReference type="GO" id="GO:0006508">
    <property type="term" value="P:proteolysis"/>
    <property type="evidence" value="ECO:0007669"/>
    <property type="project" value="InterPro"/>
</dbReference>
<dbReference type="InterPro" id="IPR002469">
    <property type="entry name" value="Peptidase_S9B_N"/>
</dbReference>
<keyword evidence="2" id="KW-0732">Signal</keyword>
<name>A0AB34GZX8_ESCRO</name>
<feature type="region of interest" description="Disordered" evidence="1">
    <location>
        <begin position="87"/>
        <end position="116"/>
    </location>
</feature>
<organism evidence="4 5">
    <name type="scientific">Eschrichtius robustus</name>
    <name type="common">California gray whale</name>
    <name type="synonym">Eschrichtius gibbosus</name>
    <dbReference type="NCBI Taxonomy" id="9764"/>
    <lineage>
        <taxon>Eukaryota</taxon>
        <taxon>Metazoa</taxon>
        <taxon>Chordata</taxon>
        <taxon>Craniata</taxon>
        <taxon>Vertebrata</taxon>
        <taxon>Euteleostomi</taxon>
        <taxon>Mammalia</taxon>
        <taxon>Eutheria</taxon>
        <taxon>Laurasiatheria</taxon>
        <taxon>Artiodactyla</taxon>
        <taxon>Whippomorpha</taxon>
        <taxon>Cetacea</taxon>
        <taxon>Mysticeti</taxon>
        <taxon>Eschrichtiidae</taxon>
        <taxon>Eschrichtius</taxon>
    </lineage>
</organism>
<dbReference type="EMBL" id="JAIQCJ010002067">
    <property type="protein sequence ID" value="KAJ8784296.1"/>
    <property type="molecule type" value="Genomic_DNA"/>
</dbReference>
<feature type="compositionally biased region" description="Polar residues" evidence="1">
    <location>
        <begin position="105"/>
        <end position="116"/>
    </location>
</feature>
<feature type="signal peptide" evidence="2">
    <location>
        <begin position="1"/>
        <end position="18"/>
    </location>
</feature>
<evidence type="ECO:0000259" key="3">
    <source>
        <dbReference type="Pfam" id="PF00930"/>
    </source>
</evidence>
<dbReference type="InterPro" id="IPR050278">
    <property type="entry name" value="Serine_Prot_S9B/DPPIV"/>
</dbReference>
<dbReference type="SUPFAM" id="SSF82171">
    <property type="entry name" value="DPP6 N-terminal domain-like"/>
    <property type="match status" value="1"/>
</dbReference>
<evidence type="ECO:0000313" key="4">
    <source>
        <dbReference type="EMBL" id="KAJ8784296.1"/>
    </source>
</evidence>